<gene>
    <name evidence="2" type="ORF">BX591_1114</name>
</gene>
<comment type="caution">
    <text evidence="2">The sequence shown here is derived from an EMBL/GenBank/DDBJ whole genome shotgun (WGS) entry which is preliminary data.</text>
</comment>
<dbReference type="AlphaFoldDB" id="A0A329CCE5"/>
<feature type="chain" id="PRO_5016279746" description="Spy/CpxP family protein refolding chaperone" evidence="1">
    <location>
        <begin position="25"/>
        <end position="97"/>
    </location>
</feature>
<feature type="signal peptide" evidence="1">
    <location>
        <begin position="1"/>
        <end position="24"/>
    </location>
</feature>
<keyword evidence="1" id="KW-0732">Signal</keyword>
<evidence type="ECO:0000313" key="3">
    <source>
        <dbReference type="Proteomes" id="UP000248918"/>
    </source>
</evidence>
<proteinExistence type="predicted"/>
<accession>A0A329CCE5</accession>
<evidence type="ECO:0008006" key="4">
    <source>
        <dbReference type="Google" id="ProtNLM"/>
    </source>
</evidence>
<name>A0A329CCE5_9BURK</name>
<dbReference type="OrthoDB" id="9008318at2"/>
<organism evidence="2 3">
    <name type="scientific">Paraburkholderia bryophila</name>
    <dbReference type="NCBI Taxonomy" id="420952"/>
    <lineage>
        <taxon>Bacteria</taxon>
        <taxon>Pseudomonadati</taxon>
        <taxon>Pseudomonadota</taxon>
        <taxon>Betaproteobacteria</taxon>
        <taxon>Burkholderiales</taxon>
        <taxon>Burkholderiaceae</taxon>
        <taxon>Paraburkholderia</taxon>
    </lineage>
</organism>
<dbReference type="RefSeq" id="WP_111932648.1">
    <property type="nucleotide sequence ID" value="NZ_CADFFP010000014.1"/>
</dbReference>
<evidence type="ECO:0000256" key="1">
    <source>
        <dbReference type="SAM" id="SignalP"/>
    </source>
</evidence>
<protein>
    <recommendedName>
        <fullName evidence="4">Spy/CpxP family protein refolding chaperone</fullName>
    </recommendedName>
</protein>
<dbReference type="EMBL" id="QLTK01000011">
    <property type="protein sequence ID" value="RAS28725.1"/>
    <property type="molecule type" value="Genomic_DNA"/>
</dbReference>
<dbReference type="Proteomes" id="UP000248918">
    <property type="component" value="Unassembled WGS sequence"/>
</dbReference>
<reference evidence="2 3" key="1">
    <citation type="submission" date="2018-06" db="EMBL/GenBank/DDBJ databases">
        <title>Genomic Encyclopedia of Type Strains, Phase III (KMG-III): the genomes of soil and plant-associated and newly described type strains.</title>
        <authorList>
            <person name="Whitman W."/>
        </authorList>
    </citation>
    <scope>NUCLEOTIDE SEQUENCE [LARGE SCALE GENOMIC DNA]</scope>
    <source>
        <strain evidence="2 3">LMG 23644</strain>
    </source>
</reference>
<evidence type="ECO:0000313" key="2">
    <source>
        <dbReference type="EMBL" id="RAS28725.1"/>
    </source>
</evidence>
<sequence>MKSIRAAMVCCLLPLAFAAGSAQAQGIGHAGMYLMPPNYSMMMDKLTPEQRTQAIGIQQKMMQMEMEYQDNVAQMEMKHTHDMMQMQSQLLDIFKGH</sequence>